<feature type="transmembrane region" description="Helical" evidence="2">
    <location>
        <begin position="286"/>
        <end position="306"/>
    </location>
</feature>
<proteinExistence type="predicted"/>
<feature type="transmembrane region" description="Helical" evidence="2">
    <location>
        <begin position="362"/>
        <end position="388"/>
    </location>
</feature>
<dbReference type="STRING" id="435.A0U92_08070"/>
<gene>
    <name evidence="3" type="ORF">A0U92_08070</name>
</gene>
<dbReference type="AlphaFoldDB" id="A0A1U9KG11"/>
<accession>A0A1U9KG11</accession>
<organism evidence="3 4">
    <name type="scientific">Acetobacter aceti</name>
    <dbReference type="NCBI Taxonomy" id="435"/>
    <lineage>
        <taxon>Bacteria</taxon>
        <taxon>Pseudomonadati</taxon>
        <taxon>Pseudomonadota</taxon>
        <taxon>Alphaproteobacteria</taxon>
        <taxon>Acetobacterales</taxon>
        <taxon>Acetobacteraceae</taxon>
        <taxon>Acetobacter</taxon>
        <taxon>Acetobacter subgen. Acetobacter</taxon>
    </lineage>
</organism>
<dbReference type="InterPro" id="IPR030802">
    <property type="entry name" value="Permease_MalE"/>
</dbReference>
<sequence length="390" mass="40776">MDSHAPESSSATQKMTPAQPEWTLSTNEQVPVLHISGDWTIDENVPLAFSTGTMPNHLPSASLAVDASRLGQWDSSLVSFLWSAKQVASKAGLTLDISELPQGVQSLSSLLPETPQAPAHQDAKIRNPFRLSGAFTLSTIAEVGALTELGLETARVSTKALSGRGGMRLRDLLSNIFDAGPAALIIVSIVNFLIGAILAFVGAVQLQKFSADIYVANLVGIACVRELSAVMTAIIMAGRTGGAYAARIATMQGNEEIDALQVFGIPVSSYILVPAVISLMVMMPLLYLYGCVMSIFGGYVVSVGMLPDITGAGYIHQTFNAVAMNQFEFGFVKSIVFAIMIGLVSCHIGLKAGRSAADVGTAATSAVVVGIVGVITLDAIFAVMANALGI</sequence>
<feature type="transmembrane region" description="Helical" evidence="2">
    <location>
        <begin position="327"/>
        <end position="350"/>
    </location>
</feature>
<dbReference type="OrthoDB" id="9806241at2"/>
<dbReference type="RefSeq" id="WP_077812780.1">
    <property type="nucleotide sequence ID" value="NZ_CP014692.1"/>
</dbReference>
<dbReference type="PANTHER" id="PTHR30188:SF3">
    <property type="entry name" value="ABC TRANSPORTER PERMEASE"/>
    <property type="match status" value="1"/>
</dbReference>
<evidence type="ECO:0000313" key="3">
    <source>
        <dbReference type="EMBL" id="AQS84741.1"/>
    </source>
</evidence>
<feature type="transmembrane region" description="Helical" evidence="2">
    <location>
        <begin position="213"/>
        <end position="238"/>
    </location>
</feature>
<dbReference type="Proteomes" id="UP000188937">
    <property type="component" value="Chromosome"/>
</dbReference>
<dbReference type="GO" id="GO:0043190">
    <property type="term" value="C:ATP-binding cassette (ABC) transporter complex"/>
    <property type="evidence" value="ECO:0007669"/>
    <property type="project" value="InterPro"/>
</dbReference>
<keyword evidence="4" id="KW-1185">Reference proteome</keyword>
<keyword evidence="2" id="KW-0812">Transmembrane</keyword>
<dbReference type="GO" id="GO:0005548">
    <property type="term" value="F:phospholipid transporter activity"/>
    <property type="evidence" value="ECO:0007669"/>
    <property type="project" value="TreeGrafter"/>
</dbReference>
<reference evidence="3 4" key="1">
    <citation type="submission" date="2016-03" db="EMBL/GenBank/DDBJ databases">
        <title>Acetic acid bacteria sequencing.</title>
        <authorList>
            <person name="Brandt J."/>
            <person name="Jakob F."/>
            <person name="Vogel R.F."/>
        </authorList>
    </citation>
    <scope>NUCLEOTIDE SEQUENCE [LARGE SCALE GENOMIC DNA]</scope>
    <source>
        <strain evidence="3 4">TMW2.1153</strain>
    </source>
</reference>
<feature type="transmembrane region" description="Helical" evidence="2">
    <location>
        <begin position="176"/>
        <end position="201"/>
    </location>
</feature>
<feature type="region of interest" description="Disordered" evidence="1">
    <location>
        <begin position="1"/>
        <end position="25"/>
    </location>
</feature>
<dbReference type="EMBL" id="CP014692">
    <property type="protein sequence ID" value="AQS84741.1"/>
    <property type="molecule type" value="Genomic_DNA"/>
</dbReference>
<keyword evidence="2" id="KW-0472">Membrane</keyword>
<dbReference type="KEGG" id="aace:A0U92_08070"/>
<evidence type="ECO:0000256" key="2">
    <source>
        <dbReference type="SAM" id="Phobius"/>
    </source>
</evidence>
<protein>
    <submittedName>
        <fullName evidence="3">ABC transporter permease</fullName>
    </submittedName>
</protein>
<feature type="transmembrane region" description="Helical" evidence="2">
    <location>
        <begin position="259"/>
        <end position="280"/>
    </location>
</feature>
<name>A0A1U9KG11_ACEAC</name>
<dbReference type="Pfam" id="PF02405">
    <property type="entry name" value="MlaE"/>
    <property type="match status" value="1"/>
</dbReference>
<dbReference type="PANTHER" id="PTHR30188">
    <property type="entry name" value="ABC TRANSPORTER PERMEASE PROTEIN-RELATED"/>
    <property type="match status" value="1"/>
</dbReference>
<keyword evidence="2" id="KW-1133">Transmembrane helix</keyword>
<evidence type="ECO:0000313" key="4">
    <source>
        <dbReference type="Proteomes" id="UP000188937"/>
    </source>
</evidence>
<evidence type="ECO:0000256" key="1">
    <source>
        <dbReference type="SAM" id="MobiDB-lite"/>
    </source>
</evidence>